<organism evidence="2 3">
    <name type="scientific">Thermoactinomyces mirandus</name>
    <dbReference type="NCBI Taxonomy" id="2756294"/>
    <lineage>
        <taxon>Bacteria</taxon>
        <taxon>Bacillati</taxon>
        <taxon>Bacillota</taxon>
        <taxon>Bacilli</taxon>
        <taxon>Bacillales</taxon>
        <taxon>Thermoactinomycetaceae</taxon>
        <taxon>Thermoactinomyces</taxon>
    </lineage>
</organism>
<dbReference type="AlphaFoldDB" id="A0A7W2ARU7"/>
<reference evidence="2 3" key="1">
    <citation type="submission" date="2020-07" db="EMBL/GenBank/DDBJ databases">
        <title>Thermoactinomyces phylogeny.</title>
        <authorList>
            <person name="Dunlap C."/>
        </authorList>
    </citation>
    <scope>NUCLEOTIDE SEQUENCE [LARGE SCALE GENOMIC DNA]</scope>
    <source>
        <strain evidence="2 3">AMNI-1</strain>
    </source>
</reference>
<evidence type="ECO:0000259" key="1">
    <source>
        <dbReference type="Pfam" id="PF08486"/>
    </source>
</evidence>
<proteinExistence type="predicted"/>
<evidence type="ECO:0000313" key="3">
    <source>
        <dbReference type="Proteomes" id="UP000538292"/>
    </source>
</evidence>
<comment type="caution">
    <text evidence="2">The sequence shown here is derived from an EMBL/GenBank/DDBJ whole genome shotgun (WGS) entry which is preliminary data.</text>
</comment>
<dbReference type="EMBL" id="JACEOL010000036">
    <property type="protein sequence ID" value="MBA4602978.1"/>
    <property type="molecule type" value="Genomic_DNA"/>
</dbReference>
<evidence type="ECO:0000313" key="2">
    <source>
        <dbReference type="EMBL" id="MBA4602978.1"/>
    </source>
</evidence>
<dbReference type="Proteomes" id="UP000538292">
    <property type="component" value="Unassembled WGS sequence"/>
</dbReference>
<gene>
    <name evidence="2" type="primary">spoIID</name>
    <name evidence="2" type="ORF">H2C83_11760</name>
</gene>
<dbReference type="RefSeq" id="WP_181741031.1">
    <property type="nucleotide sequence ID" value="NZ_JACEOL010000036.1"/>
</dbReference>
<dbReference type="InterPro" id="IPR051922">
    <property type="entry name" value="Bact_Sporulation_Assoc"/>
</dbReference>
<keyword evidence="3" id="KW-1185">Reference proteome</keyword>
<protein>
    <submittedName>
        <fullName evidence="2">Stage II sporulation protein D</fullName>
    </submittedName>
</protein>
<dbReference type="PANTHER" id="PTHR30032">
    <property type="entry name" value="N-ACETYLMURAMOYL-L-ALANINE AMIDASE-RELATED"/>
    <property type="match status" value="1"/>
</dbReference>
<dbReference type="Pfam" id="PF08486">
    <property type="entry name" value="SpoIID"/>
    <property type="match status" value="1"/>
</dbReference>
<dbReference type="PANTHER" id="PTHR30032:SF4">
    <property type="entry name" value="AMIDASE ENHANCER"/>
    <property type="match status" value="1"/>
</dbReference>
<dbReference type="NCBIfam" id="TIGR02669">
    <property type="entry name" value="SpoIID_LytB"/>
    <property type="match status" value="1"/>
</dbReference>
<dbReference type="InterPro" id="IPR014225">
    <property type="entry name" value="Spore_II_D_firmicutes"/>
</dbReference>
<feature type="domain" description="Sporulation stage II protein D amidase enhancer LytB N-terminal" evidence="1">
    <location>
        <begin position="56"/>
        <end position="164"/>
    </location>
</feature>
<dbReference type="InterPro" id="IPR013486">
    <property type="entry name" value="SpoIID/LytB"/>
</dbReference>
<dbReference type="GO" id="GO:0030435">
    <property type="term" value="P:sporulation resulting in formation of a cellular spore"/>
    <property type="evidence" value="ECO:0007669"/>
    <property type="project" value="InterPro"/>
</dbReference>
<dbReference type="NCBIfam" id="TIGR02870">
    <property type="entry name" value="spore_II_D"/>
    <property type="match status" value="1"/>
</dbReference>
<dbReference type="GO" id="GO:0030288">
    <property type="term" value="C:outer membrane-bounded periplasmic space"/>
    <property type="evidence" value="ECO:0007669"/>
    <property type="project" value="TreeGrafter"/>
</dbReference>
<name>A0A7W2ARU7_9BACL</name>
<dbReference type="PROSITE" id="PS51257">
    <property type="entry name" value="PROKAR_LIPOPROTEIN"/>
    <property type="match status" value="1"/>
</dbReference>
<dbReference type="InterPro" id="IPR013693">
    <property type="entry name" value="SpoIID/LytB_N"/>
</dbReference>
<accession>A0A7W2ARU7</accession>
<sequence length="339" mass="38244">MQKGLLIGLLGLLLIILLIPAFLVACDSDKRPEASAQVKEKYEKSALTIRVYLSDEKKIIELPLEKYIYGVVAAEMPADFHKEALKAQALAARTYIIDRLLRKDFTDLAQWGNVAKEAHVTDTMRHQVYKTDEALQREWGSRYQANHKKIEQAVAETAGQIITYEGEPIYAAFFSTSNGYTENSEDYFKRKYPYLRSVSSSWDRLSPKYLHEQTLSLHQFISRLEKETGQSISLPASAGGEPVQVTQRTEGKRVAKVKIGDRIFSGRKVREALQLASSDFEVEVQGGQVKITSFGYGHGVGMSQWGANLMAKEGKSAKEIIRHYYQGVDIVKTREDQVK</sequence>